<feature type="domain" description="CCHC-type" evidence="10">
    <location>
        <begin position="304"/>
        <end position="319"/>
    </location>
</feature>
<proteinExistence type="predicted"/>
<evidence type="ECO:0000259" key="13">
    <source>
        <dbReference type="PROSITE" id="PS50994"/>
    </source>
</evidence>
<dbReference type="InterPro" id="IPR041373">
    <property type="entry name" value="RT_RNaseH"/>
</dbReference>
<keyword evidence="7" id="KW-0695">RNA-directed DNA polymerase</keyword>
<dbReference type="Gene3D" id="1.10.4020.10">
    <property type="entry name" value="DNA breaking-rejoining enzymes"/>
    <property type="match status" value="1"/>
</dbReference>
<dbReference type="FunFam" id="1.10.340.70:FF:000001">
    <property type="entry name" value="Retrovirus-related Pol polyprotein from transposon gypsy-like Protein"/>
    <property type="match status" value="1"/>
</dbReference>
<evidence type="ECO:0000313" key="15">
    <source>
        <dbReference type="Proteomes" id="UP000271974"/>
    </source>
</evidence>
<keyword evidence="4" id="KW-0540">Nuclease</keyword>
<dbReference type="InterPro" id="IPR000477">
    <property type="entry name" value="RT_dom"/>
</dbReference>
<feature type="compositionally biased region" description="Polar residues" evidence="9">
    <location>
        <begin position="60"/>
        <end position="76"/>
    </location>
</feature>
<dbReference type="Gene3D" id="3.10.10.10">
    <property type="entry name" value="HIV Type 1 Reverse Transcriptase, subunit A, domain 1"/>
    <property type="match status" value="1"/>
</dbReference>
<feature type="region of interest" description="Disordered" evidence="9">
    <location>
        <begin position="940"/>
        <end position="964"/>
    </location>
</feature>
<evidence type="ECO:0000259" key="12">
    <source>
        <dbReference type="PROSITE" id="PS50878"/>
    </source>
</evidence>
<dbReference type="Proteomes" id="UP000271974">
    <property type="component" value="Unassembled WGS sequence"/>
</dbReference>
<keyword evidence="1" id="KW-0645">Protease</keyword>
<dbReference type="SMART" id="SM00343">
    <property type="entry name" value="ZnF_C2HC"/>
    <property type="match status" value="2"/>
</dbReference>
<sequence length="1438" mass="163100">MKRKNLLLSKWINCANSKLKRKSEKLNFKLKEEREAKLQAEKELKMEEMRTQLELARIQAQASQQSEHNLTSGSTRSVHEGEHSKFKMPKLPAFVDRKDDLDSWLLRFERFATTSGWPKESWCTPLSALLTGRALEAFCRLSETEATDYDRVKEVLQKRYNLTEDGYRQRFRTCSPEEGENPSMFIVRLKTYLERWMKLAEAPQTYEALRDLFVKEQFLDSSPADLSTYLRERRLADLEEVARSAELFLTARKRQLSDRARQGITREQNRPSSSKEEEIICHICRKPGHSTRNCRNKATHGRGCYHCGELTHVRKDCPKLRMNNSQITSSKRAGSAAMRGMETQESASGEDAGKADTRYDVRTEVQDGLLQLASGKRVPAMIDCGACGGKGSARELNLPIVKGLVGDKTVDVLRDTGCEGVVVRRGLVGDDQLTGKCCLIVRIDNTVLLAEKARIQVKTPYLSGEVEALCIPEVICDLVVGNVPGARNPDDPDMTPMVGAVTTRAQARQEVRHRPLTVPDTPKHTGVDRRELIRLQQDDEAIKRMGDSVLSENRAGRTSFFEKKDGVVYRVYNDEIRGGANVRQVVLPESLRKYVMSVAHDTITGGHLGIKKTREKIMSNFFWPGMYEDVARYCRSCDICQKTVSKGTVQKAPMENIPVVDVPFKRVAVDLIGPIEPASEAGHRYILTLVDYATRYPEAVPLRRIDTETVAEALVDIYSRLGVPEEILSDQGTQFISDCMREVCRLLGVTQSTTTPYHPMCNGLVEKFNGTLKKMLKRLCNEKPKQWHRYINALLFAYREVPQESTHFAPFELMYGRTVRGPIHILRELWTQDIDEPEVKSSYQYVLDLRERLNDTLKLAKEQLESSQRGKRNISTRKQSLAVVEDYDYEADNGQDNLADDEQGSEDLPEIGTWGQKEDAADVKDDLNVPSCVAVVEDYDYDADNDQNNPADDEQGSEDLPEIGTWGQKEDAADVKFGEALTYDQNQEIQLLVEKFSDIFSDRPGDTNLAEHRIDLTSDVPVRQTPYAVPFALRSSLRKELQQMEDLGIIRKSDSPYASPVVVVKKKDGSNRICIDFRRLNSITVNDPQPVPSPAESFLGMSEDKYFSKLDLTKGYHQIRVRPSDVHKTAFVTMGQHYEFLRMPFGMVNSGMTMTRAVRRLLEGMDNVVDYIDDLLVHTKTWEEHLQVLEELFKRLKAANLVARPTKCELGATQVDFLGHCLGRGTVGLQDCNVEKVKDAPRPTTKKEIRSFLGLVGYYQPFIPNFAAIAAPLSDLTRKGQPNKIVWGEPQERAYATLKKAVISKPILVLPDVNKEFVLRTDASDIGLGATLLQNRDGHIFPVAYASRKLLDREKKYSVMERECLGIVWGIKKFALYLYGKQFTLQTDHRPLEFLKISKFDNPRIMRWVLAMQSFVFRAEHIKGKDNVGADFLSRVPV</sequence>
<dbReference type="PANTHER" id="PTHR37984:SF5">
    <property type="entry name" value="PROTEIN NYNRIN-LIKE"/>
    <property type="match status" value="1"/>
</dbReference>
<evidence type="ECO:0000256" key="4">
    <source>
        <dbReference type="ARBA" id="ARBA00022722"/>
    </source>
</evidence>
<dbReference type="SUPFAM" id="SSF57756">
    <property type="entry name" value="Retrovirus zinc finger-like domains"/>
    <property type="match status" value="1"/>
</dbReference>
<dbReference type="InterPro" id="IPR003309">
    <property type="entry name" value="SCAN_dom"/>
</dbReference>
<dbReference type="GO" id="GO:0008270">
    <property type="term" value="F:zinc ion binding"/>
    <property type="evidence" value="ECO:0007669"/>
    <property type="project" value="UniProtKB-KW"/>
</dbReference>
<keyword evidence="15" id="KW-1185">Reference proteome</keyword>
<dbReference type="PANTHER" id="PTHR37984">
    <property type="entry name" value="PROTEIN CBG26694"/>
    <property type="match status" value="1"/>
</dbReference>
<dbReference type="FunFam" id="3.30.70.270:FF:000020">
    <property type="entry name" value="Transposon Tf2-6 polyprotein-like Protein"/>
    <property type="match status" value="1"/>
</dbReference>
<dbReference type="EMBL" id="RQTK01002354">
    <property type="protein sequence ID" value="RUS68552.1"/>
    <property type="molecule type" value="Genomic_DNA"/>
</dbReference>
<keyword evidence="5" id="KW-0255">Endonuclease</keyword>
<dbReference type="Pfam" id="PF17921">
    <property type="entry name" value="Integrase_H2C2"/>
    <property type="match status" value="1"/>
</dbReference>
<feature type="region of interest" description="Disordered" evidence="9">
    <location>
        <begin position="326"/>
        <end position="355"/>
    </location>
</feature>
<dbReference type="SUPFAM" id="SSF53098">
    <property type="entry name" value="Ribonuclease H-like"/>
    <property type="match status" value="1"/>
</dbReference>
<name>A0A433SI62_ELYCH</name>
<evidence type="ECO:0000256" key="1">
    <source>
        <dbReference type="ARBA" id="ARBA00022670"/>
    </source>
</evidence>
<dbReference type="SUPFAM" id="SSF47353">
    <property type="entry name" value="Retrovirus capsid dimerization domain-like"/>
    <property type="match status" value="1"/>
</dbReference>
<feature type="region of interest" description="Disordered" evidence="9">
    <location>
        <begin position="58"/>
        <end position="84"/>
    </location>
</feature>
<dbReference type="InterPro" id="IPR041588">
    <property type="entry name" value="Integrase_H2C2"/>
</dbReference>
<dbReference type="FunFam" id="3.10.10.10:FF:000007">
    <property type="entry name" value="Retrovirus-related Pol polyprotein from transposon 17.6-like Protein"/>
    <property type="match status" value="1"/>
</dbReference>
<protein>
    <recommendedName>
        <fullName evidence="16">Reverse transcriptase</fullName>
    </recommendedName>
</protein>
<dbReference type="SUPFAM" id="SSF56672">
    <property type="entry name" value="DNA/RNA polymerases"/>
    <property type="match status" value="1"/>
</dbReference>
<keyword evidence="8" id="KW-0863">Zinc-finger</keyword>
<dbReference type="Pfam" id="PF00078">
    <property type="entry name" value="RVT_1"/>
    <property type="match status" value="1"/>
</dbReference>
<dbReference type="Pfam" id="PF02023">
    <property type="entry name" value="SCAN"/>
    <property type="match status" value="1"/>
</dbReference>
<dbReference type="GO" id="GO:0003964">
    <property type="term" value="F:RNA-directed DNA polymerase activity"/>
    <property type="evidence" value="ECO:0007669"/>
    <property type="project" value="UniProtKB-KW"/>
</dbReference>
<feature type="region of interest" description="Disordered" evidence="9">
    <location>
        <begin position="892"/>
        <end position="912"/>
    </location>
</feature>
<feature type="compositionally biased region" description="Acidic residues" evidence="9">
    <location>
        <begin position="940"/>
        <end position="961"/>
    </location>
</feature>
<feature type="compositionally biased region" description="Acidic residues" evidence="9">
    <location>
        <begin position="892"/>
        <end position="909"/>
    </location>
</feature>
<keyword evidence="8" id="KW-0479">Metal-binding</keyword>
<evidence type="ECO:0000256" key="2">
    <source>
        <dbReference type="ARBA" id="ARBA00022679"/>
    </source>
</evidence>
<dbReference type="STRING" id="188477.A0A433SI62"/>
<evidence type="ECO:0000256" key="8">
    <source>
        <dbReference type="PROSITE-ProRule" id="PRU00047"/>
    </source>
</evidence>
<dbReference type="Gene3D" id="1.10.340.70">
    <property type="match status" value="1"/>
</dbReference>
<dbReference type="Gene3D" id="3.10.20.370">
    <property type="match status" value="1"/>
</dbReference>
<dbReference type="GO" id="GO:0006508">
    <property type="term" value="P:proteolysis"/>
    <property type="evidence" value="ECO:0007669"/>
    <property type="project" value="UniProtKB-KW"/>
</dbReference>
<dbReference type="Pfam" id="PF17917">
    <property type="entry name" value="RT_RNaseH"/>
    <property type="match status" value="1"/>
</dbReference>
<reference evidence="14 15" key="1">
    <citation type="submission" date="2019-01" db="EMBL/GenBank/DDBJ databases">
        <title>A draft genome assembly of the solar-powered sea slug Elysia chlorotica.</title>
        <authorList>
            <person name="Cai H."/>
            <person name="Li Q."/>
            <person name="Fang X."/>
            <person name="Li J."/>
            <person name="Curtis N.E."/>
            <person name="Altenburger A."/>
            <person name="Shibata T."/>
            <person name="Feng M."/>
            <person name="Maeda T."/>
            <person name="Schwartz J.A."/>
            <person name="Shigenobu S."/>
            <person name="Lundholm N."/>
            <person name="Nishiyama T."/>
            <person name="Yang H."/>
            <person name="Hasebe M."/>
            <person name="Li S."/>
            <person name="Pierce S.K."/>
            <person name="Wang J."/>
        </authorList>
    </citation>
    <scope>NUCLEOTIDE SEQUENCE [LARGE SCALE GENOMIC DNA]</scope>
    <source>
        <strain evidence="14">EC2010</strain>
        <tissue evidence="14">Whole organism of an adult</tissue>
    </source>
</reference>
<comment type="caution">
    <text evidence="14">The sequence shown here is derived from an EMBL/GenBank/DDBJ whole genome shotgun (WGS) entry which is preliminary data.</text>
</comment>
<keyword evidence="6" id="KW-0378">Hydrolase</keyword>
<dbReference type="InterPro" id="IPR043128">
    <property type="entry name" value="Rev_trsase/Diguanyl_cyclase"/>
</dbReference>
<dbReference type="GO" id="GO:0003676">
    <property type="term" value="F:nucleic acid binding"/>
    <property type="evidence" value="ECO:0007669"/>
    <property type="project" value="InterPro"/>
</dbReference>
<dbReference type="InterPro" id="IPR043502">
    <property type="entry name" value="DNA/RNA_pol_sf"/>
</dbReference>
<dbReference type="PROSITE" id="PS50878">
    <property type="entry name" value="RT_POL"/>
    <property type="match status" value="1"/>
</dbReference>
<dbReference type="InterPro" id="IPR038269">
    <property type="entry name" value="SCAN_sf"/>
</dbReference>
<dbReference type="FunFam" id="3.30.420.10:FF:000032">
    <property type="entry name" value="Retrovirus-related Pol polyprotein from transposon 297-like Protein"/>
    <property type="match status" value="1"/>
</dbReference>
<dbReference type="InterPro" id="IPR001878">
    <property type="entry name" value="Znf_CCHC"/>
</dbReference>
<evidence type="ECO:0000259" key="10">
    <source>
        <dbReference type="PROSITE" id="PS50158"/>
    </source>
</evidence>
<organism evidence="14 15">
    <name type="scientific">Elysia chlorotica</name>
    <name type="common">Eastern emerald elysia</name>
    <name type="synonym">Sea slug</name>
    <dbReference type="NCBI Taxonomy" id="188477"/>
    <lineage>
        <taxon>Eukaryota</taxon>
        <taxon>Metazoa</taxon>
        <taxon>Spiralia</taxon>
        <taxon>Lophotrochozoa</taxon>
        <taxon>Mollusca</taxon>
        <taxon>Gastropoda</taxon>
        <taxon>Heterobranchia</taxon>
        <taxon>Euthyneura</taxon>
        <taxon>Panpulmonata</taxon>
        <taxon>Sacoglossa</taxon>
        <taxon>Placobranchoidea</taxon>
        <taxon>Plakobranchidae</taxon>
        <taxon>Elysia</taxon>
    </lineage>
</organism>
<dbReference type="CDD" id="cd01647">
    <property type="entry name" value="RT_LTR"/>
    <property type="match status" value="1"/>
</dbReference>
<feature type="domain" description="SCAN box" evidence="11">
    <location>
        <begin position="168"/>
        <end position="242"/>
    </location>
</feature>
<feature type="domain" description="Integrase catalytic" evidence="13">
    <location>
        <begin position="659"/>
        <end position="818"/>
    </location>
</feature>
<evidence type="ECO:0000313" key="14">
    <source>
        <dbReference type="EMBL" id="RUS68552.1"/>
    </source>
</evidence>
<dbReference type="Pfam" id="PF00098">
    <property type="entry name" value="zf-CCHC"/>
    <property type="match status" value="1"/>
</dbReference>
<dbReference type="PROSITE" id="PS50158">
    <property type="entry name" value="ZF_CCHC"/>
    <property type="match status" value="1"/>
</dbReference>
<dbReference type="InterPro" id="IPR050951">
    <property type="entry name" value="Retrovirus_Pol_polyprotein"/>
</dbReference>
<dbReference type="GO" id="GO:0015074">
    <property type="term" value="P:DNA integration"/>
    <property type="evidence" value="ECO:0007669"/>
    <property type="project" value="InterPro"/>
</dbReference>
<evidence type="ECO:0000256" key="9">
    <source>
        <dbReference type="SAM" id="MobiDB-lite"/>
    </source>
</evidence>
<evidence type="ECO:0000256" key="3">
    <source>
        <dbReference type="ARBA" id="ARBA00022695"/>
    </source>
</evidence>
<feature type="domain" description="Reverse transcriptase" evidence="12">
    <location>
        <begin position="1045"/>
        <end position="1222"/>
    </location>
</feature>
<dbReference type="PROSITE" id="PS50804">
    <property type="entry name" value="SCAN_BOX"/>
    <property type="match status" value="1"/>
</dbReference>
<keyword evidence="2" id="KW-0808">Transferase</keyword>
<gene>
    <name evidence="14" type="ORF">EGW08_023686</name>
</gene>
<evidence type="ECO:0000259" key="11">
    <source>
        <dbReference type="PROSITE" id="PS50804"/>
    </source>
</evidence>
<dbReference type="InterPro" id="IPR036397">
    <property type="entry name" value="RNaseH_sf"/>
</dbReference>
<dbReference type="GO" id="GO:0008233">
    <property type="term" value="F:peptidase activity"/>
    <property type="evidence" value="ECO:0007669"/>
    <property type="project" value="UniProtKB-KW"/>
</dbReference>
<dbReference type="InterPro" id="IPR012337">
    <property type="entry name" value="RNaseH-like_sf"/>
</dbReference>
<keyword evidence="8" id="KW-0862">Zinc</keyword>
<keyword evidence="3" id="KW-0548">Nucleotidyltransferase</keyword>
<dbReference type="OrthoDB" id="10025340at2759"/>
<dbReference type="Pfam" id="PF00665">
    <property type="entry name" value="rve"/>
    <property type="match status" value="1"/>
</dbReference>
<dbReference type="InterPro" id="IPR036875">
    <property type="entry name" value="Znf_CCHC_sf"/>
</dbReference>
<dbReference type="CDD" id="cd09274">
    <property type="entry name" value="RNase_HI_RT_Ty3"/>
    <property type="match status" value="1"/>
</dbReference>
<evidence type="ECO:0000256" key="7">
    <source>
        <dbReference type="ARBA" id="ARBA00022918"/>
    </source>
</evidence>
<dbReference type="Gene3D" id="3.30.70.270">
    <property type="match status" value="2"/>
</dbReference>
<evidence type="ECO:0008006" key="16">
    <source>
        <dbReference type="Google" id="ProtNLM"/>
    </source>
</evidence>
<dbReference type="FunFam" id="3.10.20.370:FF:000001">
    <property type="entry name" value="Retrovirus-related Pol polyprotein from transposon 17.6-like protein"/>
    <property type="match status" value="1"/>
</dbReference>
<dbReference type="Gene3D" id="4.10.60.10">
    <property type="entry name" value="Zinc finger, CCHC-type"/>
    <property type="match status" value="1"/>
</dbReference>
<evidence type="ECO:0000256" key="5">
    <source>
        <dbReference type="ARBA" id="ARBA00022759"/>
    </source>
</evidence>
<dbReference type="PROSITE" id="PS50994">
    <property type="entry name" value="INTEGRASE"/>
    <property type="match status" value="1"/>
</dbReference>
<accession>A0A433SI62</accession>
<dbReference type="GO" id="GO:0004519">
    <property type="term" value="F:endonuclease activity"/>
    <property type="evidence" value="ECO:0007669"/>
    <property type="project" value="UniProtKB-KW"/>
</dbReference>
<dbReference type="InterPro" id="IPR001584">
    <property type="entry name" value="Integrase_cat-core"/>
</dbReference>
<dbReference type="Gene3D" id="3.30.420.10">
    <property type="entry name" value="Ribonuclease H-like superfamily/Ribonuclease H"/>
    <property type="match status" value="1"/>
</dbReference>
<evidence type="ECO:0000256" key="6">
    <source>
        <dbReference type="ARBA" id="ARBA00022801"/>
    </source>
</evidence>